<evidence type="ECO:0008006" key="15">
    <source>
        <dbReference type="Google" id="ProtNLM"/>
    </source>
</evidence>
<evidence type="ECO:0000256" key="10">
    <source>
        <dbReference type="SAM" id="Phobius"/>
    </source>
</evidence>
<feature type="transmembrane region" description="Helical" evidence="10">
    <location>
        <begin position="51"/>
        <end position="70"/>
    </location>
</feature>
<evidence type="ECO:0000313" key="13">
    <source>
        <dbReference type="EMBL" id="OIO32205.1"/>
    </source>
</evidence>
<name>A0A1J4VBV0_9BACT</name>
<comment type="subcellular location">
    <subcellularLocation>
        <location evidence="2">Cell membrane</location>
    </subcellularLocation>
    <subcellularLocation>
        <location evidence="1">Membrane</location>
        <topology evidence="1">Single-pass membrane protein</topology>
    </subcellularLocation>
</comment>
<evidence type="ECO:0000256" key="9">
    <source>
        <dbReference type="ARBA" id="ARBA00023316"/>
    </source>
</evidence>
<dbReference type="InterPro" id="IPR001460">
    <property type="entry name" value="PCN-bd_Tpept"/>
</dbReference>
<keyword evidence="3" id="KW-1003">Cell membrane</keyword>
<evidence type="ECO:0000256" key="2">
    <source>
        <dbReference type="ARBA" id="ARBA00004236"/>
    </source>
</evidence>
<dbReference type="AlphaFoldDB" id="A0A1J4VBV0"/>
<dbReference type="Gene3D" id="3.90.1310.10">
    <property type="entry name" value="Penicillin-binding protein 2a (Domain 2)"/>
    <property type="match status" value="1"/>
</dbReference>
<dbReference type="Proteomes" id="UP000183206">
    <property type="component" value="Unassembled WGS sequence"/>
</dbReference>
<dbReference type="GO" id="GO:0005886">
    <property type="term" value="C:plasma membrane"/>
    <property type="evidence" value="ECO:0007669"/>
    <property type="project" value="TreeGrafter"/>
</dbReference>
<dbReference type="PANTHER" id="PTHR30627:SF2">
    <property type="entry name" value="PEPTIDOGLYCAN D,D-TRANSPEPTIDASE MRDA"/>
    <property type="match status" value="1"/>
</dbReference>
<reference evidence="13 14" key="1">
    <citation type="journal article" date="2016" name="Environ. Microbiol.">
        <title>Genomic resolution of a cold subsurface aquifer community provides metabolic insights for novel microbes adapted to high CO concentrations.</title>
        <authorList>
            <person name="Probst A.J."/>
            <person name="Castelle C.J."/>
            <person name="Singh A."/>
            <person name="Brown C.T."/>
            <person name="Anantharaman K."/>
            <person name="Sharon I."/>
            <person name="Hug L.A."/>
            <person name="Burstein D."/>
            <person name="Emerson J.B."/>
            <person name="Thomas B.C."/>
            <person name="Banfield J.F."/>
        </authorList>
    </citation>
    <scope>NUCLEOTIDE SEQUENCE [LARGE SCALE GENOMIC DNA]</scope>
    <source>
        <strain evidence="13">CG1_02_47_685</strain>
    </source>
</reference>
<proteinExistence type="predicted"/>
<evidence type="ECO:0000256" key="3">
    <source>
        <dbReference type="ARBA" id="ARBA00022475"/>
    </source>
</evidence>
<evidence type="ECO:0000256" key="4">
    <source>
        <dbReference type="ARBA" id="ARBA00022692"/>
    </source>
</evidence>
<evidence type="ECO:0000259" key="11">
    <source>
        <dbReference type="Pfam" id="PF00905"/>
    </source>
</evidence>
<keyword evidence="7 10" id="KW-1133">Transmembrane helix</keyword>
<dbReference type="GO" id="GO:0008800">
    <property type="term" value="F:beta-lactamase activity"/>
    <property type="evidence" value="ECO:0007669"/>
    <property type="project" value="UniProtKB-EC"/>
</dbReference>
<evidence type="ECO:0000256" key="1">
    <source>
        <dbReference type="ARBA" id="ARBA00004167"/>
    </source>
</evidence>
<keyword evidence="4 10" id="KW-0812">Transmembrane</keyword>
<sequence>MRGNNFLSKKRNAMKASIDPDEIFLDSANLPDFDTYQFEGILEKPISKKTFFMLGIFFVCVGVIFVARIASLQVASGAAFAEESENNRLRHLPIFPERGVIYDRNGIELAWNSPRDGDFSKRSYADMHGLAHIIGYVGYPAADSSGLYYQKNYVGKDGAEKYYDDLLAGEAGTRIVETDAFMNTRLGSIIYPPTDGESITLSVDARMEEKMYDLIALLIAEYKYTGGAGVIMDIKTGEIIALASVPEYSSSVMTEGDDISTIRSYQNDRSTPFLNRAVSGLYTPGSTVKPFVAVGVLEEKVVTPDDKIVSAGSISVPNPYFPDQFSVFNDWKAHGPVDIKEALAVSSDVYFYEVGGGFKTQKGIGIAGIEKYARLFGFGDYTDIDLPGDVDGVIPNPEWKLAMFNGDPWRVGDTYHTVIGQYGFQVSPVQMVRGIAAIANGGALVTPHVRLGDMVSTTPISGVNKDVLAVVRDGMRLAVTHGTAKGLDLPYINVAAKTGTAEIGTANQFINSWVVGFFPYENPHYAFTVVMEQGPHNNTVGGLYVMRQFFEWMAINTPEYVK</sequence>
<dbReference type="Gene3D" id="3.40.710.10">
    <property type="entry name" value="DD-peptidase/beta-lactamase superfamily"/>
    <property type="match status" value="1"/>
</dbReference>
<dbReference type="STRING" id="1805282.AUJ44_02940"/>
<accession>A0A1J4VBV0</accession>
<dbReference type="Pfam" id="PF00905">
    <property type="entry name" value="Transpeptidase"/>
    <property type="match status" value="1"/>
</dbReference>
<feature type="domain" description="Penicillin-binding protein dimerisation" evidence="12">
    <location>
        <begin position="120"/>
        <end position="180"/>
    </location>
</feature>
<dbReference type="GO" id="GO:0046677">
    <property type="term" value="P:response to antibiotic"/>
    <property type="evidence" value="ECO:0007669"/>
    <property type="project" value="UniProtKB-KW"/>
</dbReference>
<evidence type="ECO:0000256" key="8">
    <source>
        <dbReference type="ARBA" id="ARBA00023136"/>
    </source>
</evidence>
<dbReference type="InterPro" id="IPR012338">
    <property type="entry name" value="Beta-lactam/transpept-like"/>
</dbReference>
<keyword evidence="9" id="KW-0961">Cell wall biogenesis/degradation</keyword>
<dbReference type="PANTHER" id="PTHR30627">
    <property type="entry name" value="PEPTIDOGLYCAN D,D-TRANSPEPTIDASE"/>
    <property type="match status" value="1"/>
</dbReference>
<dbReference type="SUPFAM" id="SSF56601">
    <property type="entry name" value="beta-lactamase/transpeptidase-like"/>
    <property type="match status" value="1"/>
</dbReference>
<dbReference type="SUPFAM" id="SSF56519">
    <property type="entry name" value="Penicillin binding protein dimerisation domain"/>
    <property type="match status" value="1"/>
</dbReference>
<feature type="domain" description="Penicillin-binding protein transpeptidase" evidence="11">
    <location>
        <begin position="227"/>
        <end position="535"/>
    </location>
</feature>
<comment type="caution">
    <text evidence="13">The sequence shown here is derived from an EMBL/GenBank/DDBJ whole genome shotgun (WGS) entry which is preliminary data.</text>
</comment>
<evidence type="ECO:0000313" key="14">
    <source>
        <dbReference type="Proteomes" id="UP000183206"/>
    </source>
</evidence>
<evidence type="ECO:0000256" key="6">
    <source>
        <dbReference type="ARBA" id="ARBA00022984"/>
    </source>
</evidence>
<evidence type="ECO:0000256" key="7">
    <source>
        <dbReference type="ARBA" id="ARBA00022989"/>
    </source>
</evidence>
<dbReference type="InterPro" id="IPR005311">
    <property type="entry name" value="PBP_dimer"/>
</dbReference>
<keyword evidence="6" id="KW-0573">Peptidoglycan synthesis</keyword>
<dbReference type="InterPro" id="IPR036138">
    <property type="entry name" value="PBP_dimer_sf"/>
</dbReference>
<dbReference type="GO" id="GO:0071555">
    <property type="term" value="P:cell wall organization"/>
    <property type="evidence" value="ECO:0007669"/>
    <property type="project" value="TreeGrafter"/>
</dbReference>
<protein>
    <recommendedName>
        <fullName evidence="15">Penicillin-binding protein transpeptidase domain-containing protein</fullName>
    </recommendedName>
</protein>
<dbReference type="Pfam" id="PF03717">
    <property type="entry name" value="PBP_dimer"/>
    <property type="match status" value="1"/>
</dbReference>
<evidence type="ECO:0000259" key="12">
    <source>
        <dbReference type="Pfam" id="PF03717"/>
    </source>
</evidence>
<evidence type="ECO:0000256" key="5">
    <source>
        <dbReference type="ARBA" id="ARBA00022960"/>
    </source>
</evidence>
<keyword evidence="8 10" id="KW-0472">Membrane</keyword>
<keyword evidence="5" id="KW-0133">Cell shape</keyword>
<dbReference type="GO" id="GO:0008658">
    <property type="term" value="F:penicillin binding"/>
    <property type="evidence" value="ECO:0007669"/>
    <property type="project" value="InterPro"/>
</dbReference>
<gene>
    <name evidence="13" type="ORF">AUJ44_02940</name>
</gene>
<organism evidence="13 14">
    <name type="scientific">Candidatus Nomurabacteria bacterium CG1_02_47_685</name>
    <dbReference type="NCBI Taxonomy" id="1805282"/>
    <lineage>
        <taxon>Bacteria</taxon>
        <taxon>Candidatus Nomuraibacteriota</taxon>
    </lineage>
</organism>
<dbReference type="InterPro" id="IPR050515">
    <property type="entry name" value="Beta-lactam/transpept"/>
</dbReference>
<dbReference type="EMBL" id="MNVO01000046">
    <property type="protein sequence ID" value="OIO32205.1"/>
    <property type="molecule type" value="Genomic_DNA"/>
</dbReference>